<keyword evidence="3" id="KW-1185">Reference proteome</keyword>
<reference evidence="3" key="1">
    <citation type="journal article" date="2019" name="Int. J. Syst. Evol. Microbiol.">
        <title>The Global Catalogue of Microorganisms (GCM) 10K type strain sequencing project: providing services to taxonomists for standard genome sequencing and annotation.</title>
        <authorList>
            <consortium name="The Broad Institute Genomics Platform"/>
            <consortium name="The Broad Institute Genome Sequencing Center for Infectious Disease"/>
            <person name="Wu L."/>
            <person name="Ma J."/>
        </authorList>
    </citation>
    <scope>NUCLEOTIDE SEQUENCE [LARGE SCALE GENOMIC DNA]</scope>
    <source>
        <strain evidence="3">CGMCC 1.15644</strain>
    </source>
</reference>
<gene>
    <name evidence="2" type="ORF">GCM10011413_07970</name>
</gene>
<keyword evidence="1" id="KW-1133">Transmembrane helix</keyword>
<evidence type="ECO:0000313" key="2">
    <source>
        <dbReference type="EMBL" id="GGE44286.1"/>
    </source>
</evidence>
<evidence type="ECO:0000256" key="1">
    <source>
        <dbReference type="SAM" id="Phobius"/>
    </source>
</evidence>
<accession>A0ABQ1SLC1</accession>
<evidence type="ECO:0000313" key="3">
    <source>
        <dbReference type="Proteomes" id="UP000622648"/>
    </source>
</evidence>
<name>A0ABQ1SLC1_9SPHI</name>
<sequence length="101" mass="11078">MTIDADGSERYDSKFYKQVDGSIDCTANANKTIQYVLLSQVTTRASSIVCRTPFGGGGAFLRGVAINFTTVYQCSLDDYIWVMVIAVGGIAFVMLRKYQLA</sequence>
<feature type="transmembrane region" description="Helical" evidence="1">
    <location>
        <begin position="79"/>
        <end position="95"/>
    </location>
</feature>
<comment type="caution">
    <text evidence="2">The sequence shown here is derived from an EMBL/GenBank/DDBJ whole genome shotgun (WGS) entry which is preliminary data.</text>
</comment>
<proteinExistence type="predicted"/>
<protein>
    <submittedName>
        <fullName evidence="2">Uncharacterized protein</fullName>
    </submittedName>
</protein>
<keyword evidence="1" id="KW-0812">Transmembrane</keyword>
<dbReference type="Proteomes" id="UP000622648">
    <property type="component" value="Unassembled WGS sequence"/>
</dbReference>
<keyword evidence="1" id="KW-0472">Membrane</keyword>
<dbReference type="EMBL" id="BMJO01000001">
    <property type="protein sequence ID" value="GGE44286.1"/>
    <property type="molecule type" value="Genomic_DNA"/>
</dbReference>
<organism evidence="2 3">
    <name type="scientific">Pedobacter psychrotolerans</name>
    <dbReference type="NCBI Taxonomy" id="1843235"/>
    <lineage>
        <taxon>Bacteria</taxon>
        <taxon>Pseudomonadati</taxon>
        <taxon>Bacteroidota</taxon>
        <taxon>Sphingobacteriia</taxon>
        <taxon>Sphingobacteriales</taxon>
        <taxon>Sphingobacteriaceae</taxon>
        <taxon>Pedobacter</taxon>
    </lineage>
</organism>